<evidence type="ECO:0000313" key="9">
    <source>
        <dbReference type="Proteomes" id="UP000034841"/>
    </source>
</evidence>
<reference evidence="8 9" key="1">
    <citation type="submission" date="2015-04" db="EMBL/GenBank/DDBJ databases">
        <title>Genome sequence of Ceratocystis platani, a major pathogen of plane trees.</title>
        <authorList>
            <person name="Belbahri L."/>
        </authorList>
    </citation>
    <scope>NUCLEOTIDE SEQUENCE [LARGE SCALE GENOMIC DNA]</scope>
    <source>
        <strain evidence="8 9">CFO</strain>
    </source>
</reference>
<dbReference type="GO" id="GO:0005524">
    <property type="term" value="F:ATP binding"/>
    <property type="evidence" value="ECO:0007669"/>
    <property type="project" value="UniProtKB-KW"/>
</dbReference>
<keyword evidence="3" id="KW-0067">ATP-binding</keyword>
<dbReference type="GO" id="GO:0007165">
    <property type="term" value="P:signal transduction"/>
    <property type="evidence" value="ECO:0007669"/>
    <property type="project" value="TreeGrafter"/>
</dbReference>
<dbReference type="AlphaFoldDB" id="A0A0F8B6M5"/>
<dbReference type="GO" id="GO:0010389">
    <property type="term" value="P:regulation of G2/M transition of mitotic cell cycle"/>
    <property type="evidence" value="ECO:0007669"/>
    <property type="project" value="TreeGrafter"/>
</dbReference>
<dbReference type="GO" id="GO:0010468">
    <property type="term" value="P:regulation of gene expression"/>
    <property type="evidence" value="ECO:0007669"/>
    <property type="project" value="TreeGrafter"/>
</dbReference>
<dbReference type="GO" id="GO:0000307">
    <property type="term" value="C:cyclin-dependent protein kinase holoenzyme complex"/>
    <property type="evidence" value="ECO:0007669"/>
    <property type="project" value="TreeGrafter"/>
</dbReference>
<evidence type="ECO:0000256" key="3">
    <source>
        <dbReference type="ARBA" id="ARBA00022840"/>
    </source>
</evidence>
<dbReference type="InterPro" id="IPR050108">
    <property type="entry name" value="CDK"/>
</dbReference>
<evidence type="ECO:0000256" key="2">
    <source>
        <dbReference type="ARBA" id="ARBA00022741"/>
    </source>
</evidence>
<dbReference type="Gene3D" id="1.10.510.10">
    <property type="entry name" value="Transferase(Phosphotransferase) domain 1"/>
    <property type="match status" value="1"/>
</dbReference>
<dbReference type="Pfam" id="PF00069">
    <property type="entry name" value="Pkinase"/>
    <property type="match status" value="1"/>
</dbReference>
<name>A0A0F8B6M5_CERFI</name>
<comment type="catalytic activity">
    <reaction evidence="5">
        <text>L-seryl-[protein] + ATP = O-phospho-L-seryl-[protein] + ADP + H(+)</text>
        <dbReference type="Rhea" id="RHEA:17989"/>
        <dbReference type="Rhea" id="RHEA-COMP:9863"/>
        <dbReference type="Rhea" id="RHEA-COMP:11604"/>
        <dbReference type="ChEBI" id="CHEBI:15378"/>
        <dbReference type="ChEBI" id="CHEBI:29999"/>
        <dbReference type="ChEBI" id="CHEBI:30616"/>
        <dbReference type="ChEBI" id="CHEBI:83421"/>
        <dbReference type="ChEBI" id="CHEBI:456216"/>
        <dbReference type="EC" id="2.7.11.22"/>
    </reaction>
</comment>
<proteinExistence type="predicted"/>
<dbReference type="SMART" id="SM00220">
    <property type="entry name" value="S_TKc"/>
    <property type="match status" value="1"/>
</dbReference>
<dbReference type="GO" id="GO:0005634">
    <property type="term" value="C:nucleus"/>
    <property type="evidence" value="ECO:0007669"/>
    <property type="project" value="TreeGrafter"/>
</dbReference>
<dbReference type="Gene3D" id="3.30.200.20">
    <property type="entry name" value="Phosphorylase Kinase, domain 1"/>
    <property type="match status" value="1"/>
</dbReference>
<evidence type="ECO:0000256" key="6">
    <source>
        <dbReference type="SAM" id="MobiDB-lite"/>
    </source>
</evidence>
<keyword evidence="8" id="KW-0418">Kinase</keyword>
<dbReference type="EC" id="2.7.11.22" evidence="1"/>
<organism evidence="8 9">
    <name type="scientific">Ceratocystis fimbriata f. sp. platani</name>
    <dbReference type="NCBI Taxonomy" id="88771"/>
    <lineage>
        <taxon>Eukaryota</taxon>
        <taxon>Fungi</taxon>
        <taxon>Dikarya</taxon>
        <taxon>Ascomycota</taxon>
        <taxon>Pezizomycotina</taxon>
        <taxon>Sordariomycetes</taxon>
        <taxon>Hypocreomycetidae</taxon>
        <taxon>Microascales</taxon>
        <taxon>Ceratocystidaceae</taxon>
        <taxon>Ceratocystis</taxon>
    </lineage>
</organism>
<dbReference type="Proteomes" id="UP000034841">
    <property type="component" value="Unassembled WGS sequence"/>
</dbReference>
<feature type="region of interest" description="Disordered" evidence="6">
    <location>
        <begin position="46"/>
        <end position="71"/>
    </location>
</feature>
<keyword evidence="9" id="KW-1185">Reference proteome</keyword>
<dbReference type="PANTHER" id="PTHR24056">
    <property type="entry name" value="CELL DIVISION PROTEIN KINASE"/>
    <property type="match status" value="1"/>
</dbReference>
<dbReference type="InterPro" id="IPR011009">
    <property type="entry name" value="Kinase-like_dom_sf"/>
</dbReference>
<dbReference type="GO" id="GO:0106310">
    <property type="term" value="F:protein serine kinase activity"/>
    <property type="evidence" value="ECO:0007669"/>
    <property type="project" value="RHEA"/>
</dbReference>
<dbReference type="EMBL" id="LBBL01000043">
    <property type="protein sequence ID" value="KKF96440.1"/>
    <property type="molecule type" value="Genomic_DNA"/>
</dbReference>
<dbReference type="OrthoDB" id="413582at2759"/>
<keyword evidence="2" id="KW-0547">Nucleotide-binding</keyword>
<dbReference type="GO" id="GO:0005737">
    <property type="term" value="C:cytoplasm"/>
    <property type="evidence" value="ECO:0007669"/>
    <property type="project" value="TreeGrafter"/>
</dbReference>
<gene>
    <name evidence="8" type="primary">CDKB2-1</name>
    <name evidence="8" type="ORF">CFO_g1211</name>
</gene>
<evidence type="ECO:0000256" key="4">
    <source>
        <dbReference type="ARBA" id="ARBA00047811"/>
    </source>
</evidence>
<evidence type="ECO:0000259" key="7">
    <source>
        <dbReference type="PROSITE" id="PS50011"/>
    </source>
</evidence>
<accession>A0A0F8B6M5</accession>
<dbReference type="InterPro" id="IPR000719">
    <property type="entry name" value="Prot_kinase_dom"/>
</dbReference>
<dbReference type="PANTHER" id="PTHR24056:SF576">
    <property type="entry name" value="SERINE_THREONINE-PROTEIN KINASE CSK1"/>
    <property type="match status" value="1"/>
</dbReference>
<dbReference type="GO" id="GO:0000082">
    <property type="term" value="P:G1/S transition of mitotic cell cycle"/>
    <property type="evidence" value="ECO:0007669"/>
    <property type="project" value="TreeGrafter"/>
</dbReference>
<evidence type="ECO:0000256" key="1">
    <source>
        <dbReference type="ARBA" id="ARBA00012425"/>
    </source>
</evidence>
<dbReference type="PROSITE" id="PS50011">
    <property type="entry name" value="PROTEIN_KINASE_DOM"/>
    <property type="match status" value="1"/>
</dbReference>
<evidence type="ECO:0000256" key="5">
    <source>
        <dbReference type="ARBA" id="ARBA00048367"/>
    </source>
</evidence>
<evidence type="ECO:0000313" key="8">
    <source>
        <dbReference type="EMBL" id="KKF96440.1"/>
    </source>
</evidence>
<sequence>MTSTDWRDELGALDRFRNVQKMSELRSIDQHEAFKLETAAFENSESKEAYEAECQAEPSSPSTAGPSYYEDESDTLKTGIQIGSMPDCIPIGTGITSTVYRSGTSALKVIESPSLPPHNAQREIKFLRALSPPCIPLLSVFYDVSQQLVLEFPFMPYTLASVLSSHTQRNMPVSQPILRAILRDVLTALAAVHSQGIIHRDIKPSSILLASPTGPAVLADFSSSWQDGVNMDEPLDGKILDIGTGPWRAPEALFGNKQYSTSLDMWAFGTIVAESARNPPSTLFTSPAANEDGNQLGLILSIFKTLGTPTREMWPEAISFKTPPFDIYAVFEGESRDDIFAGIEGDLREVVENLVVYESSRRWTAQKTLQHRAFIKK</sequence>
<protein>
    <recommendedName>
        <fullName evidence="1">cyclin-dependent kinase</fullName>
        <ecNumber evidence="1">2.7.11.22</ecNumber>
    </recommendedName>
</protein>
<comment type="caution">
    <text evidence="8">The sequence shown here is derived from an EMBL/GenBank/DDBJ whole genome shotgun (WGS) entry which is preliminary data.</text>
</comment>
<keyword evidence="8" id="KW-0808">Transferase</keyword>
<dbReference type="SUPFAM" id="SSF56112">
    <property type="entry name" value="Protein kinase-like (PK-like)"/>
    <property type="match status" value="1"/>
</dbReference>
<comment type="catalytic activity">
    <reaction evidence="4">
        <text>L-threonyl-[protein] + ATP = O-phospho-L-threonyl-[protein] + ADP + H(+)</text>
        <dbReference type="Rhea" id="RHEA:46608"/>
        <dbReference type="Rhea" id="RHEA-COMP:11060"/>
        <dbReference type="Rhea" id="RHEA-COMP:11605"/>
        <dbReference type="ChEBI" id="CHEBI:15378"/>
        <dbReference type="ChEBI" id="CHEBI:30013"/>
        <dbReference type="ChEBI" id="CHEBI:30616"/>
        <dbReference type="ChEBI" id="CHEBI:61977"/>
        <dbReference type="ChEBI" id="CHEBI:456216"/>
        <dbReference type="EC" id="2.7.11.22"/>
    </reaction>
</comment>
<dbReference type="GO" id="GO:0004693">
    <property type="term" value="F:cyclin-dependent protein serine/threonine kinase activity"/>
    <property type="evidence" value="ECO:0007669"/>
    <property type="project" value="UniProtKB-EC"/>
</dbReference>
<dbReference type="GO" id="GO:0030332">
    <property type="term" value="F:cyclin binding"/>
    <property type="evidence" value="ECO:0007669"/>
    <property type="project" value="TreeGrafter"/>
</dbReference>
<feature type="domain" description="Protein kinase" evidence="7">
    <location>
        <begin position="85"/>
        <end position="374"/>
    </location>
</feature>